<keyword evidence="4" id="KW-1185">Reference proteome</keyword>
<organism evidence="3 4">
    <name type="scientific">Mesorhizobium metallidurans STM 2683</name>
    <dbReference type="NCBI Taxonomy" id="1297569"/>
    <lineage>
        <taxon>Bacteria</taxon>
        <taxon>Pseudomonadati</taxon>
        <taxon>Pseudomonadota</taxon>
        <taxon>Alphaproteobacteria</taxon>
        <taxon>Hyphomicrobiales</taxon>
        <taxon>Phyllobacteriaceae</taxon>
        <taxon>Mesorhizobium</taxon>
    </lineage>
</organism>
<dbReference type="AlphaFoldDB" id="M5EV91"/>
<gene>
    <name evidence="3" type="ORF">MESS2_110061</name>
</gene>
<evidence type="ECO:0000256" key="1">
    <source>
        <dbReference type="SAM" id="MobiDB-lite"/>
    </source>
</evidence>
<proteinExistence type="predicted"/>
<feature type="region of interest" description="Disordered" evidence="1">
    <location>
        <begin position="60"/>
        <end position="79"/>
    </location>
</feature>
<evidence type="ECO:0000256" key="2">
    <source>
        <dbReference type="SAM" id="SignalP"/>
    </source>
</evidence>
<dbReference type="EMBL" id="CAUM01000013">
    <property type="protein sequence ID" value="CCV03641.1"/>
    <property type="molecule type" value="Genomic_DNA"/>
</dbReference>
<evidence type="ECO:0000313" key="4">
    <source>
        <dbReference type="Proteomes" id="UP000012062"/>
    </source>
</evidence>
<comment type="caution">
    <text evidence="3">The sequence shown here is derived from an EMBL/GenBank/DDBJ whole genome shotgun (WGS) entry which is preliminary data.</text>
</comment>
<feature type="chain" id="PRO_5004066373" evidence="2">
    <location>
        <begin position="21"/>
        <end position="133"/>
    </location>
</feature>
<evidence type="ECO:0000313" key="3">
    <source>
        <dbReference type="EMBL" id="CCV03641.1"/>
    </source>
</evidence>
<accession>M5EV91</accession>
<name>M5EV91_9HYPH</name>
<reference evidence="3 4" key="1">
    <citation type="submission" date="2013-02" db="EMBL/GenBank/DDBJ databases">
        <authorList>
            <person name="Genoscope - CEA"/>
        </authorList>
    </citation>
    <scope>NUCLEOTIDE SEQUENCE [LARGE SCALE GENOMIC DNA]</scope>
    <source>
        <strain evidence="3 4">STM 2683</strain>
    </source>
</reference>
<dbReference type="Proteomes" id="UP000012062">
    <property type="component" value="Unassembled WGS sequence"/>
</dbReference>
<dbReference type="RefSeq" id="WP_008872628.1">
    <property type="nucleotide sequence ID" value="NZ_CAUM01000013.1"/>
</dbReference>
<keyword evidence="2" id="KW-0732">Signal</keyword>
<dbReference type="STRING" id="1297569.MESS2_110061"/>
<sequence length="133" mass="14218">MRTLLCGVALLAAVATPAVAETPYDRNLEKAAVGIVAGKMGDIRGGFSYKQTPQLVVVPEAASPPVSTDRPRRQAPATRATVWHQLLSARFRGGSRPRILPGWVRYSTRCGAGPRSLAPISLPSWPAFANEGR</sequence>
<feature type="signal peptide" evidence="2">
    <location>
        <begin position="1"/>
        <end position="20"/>
    </location>
</feature>
<protein>
    <submittedName>
        <fullName evidence="3">Uncharacterized protein</fullName>
    </submittedName>
</protein>